<keyword evidence="2" id="KW-1185">Reference proteome</keyword>
<evidence type="ECO:0000313" key="1">
    <source>
        <dbReference type="EMBL" id="KAK4232126.1"/>
    </source>
</evidence>
<evidence type="ECO:0000313" key="2">
    <source>
        <dbReference type="Proteomes" id="UP001301958"/>
    </source>
</evidence>
<organism evidence="1 2">
    <name type="scientific">Podospora fimiseda</name>
    <dbReference type="NCBI Taxonomy" id="252190"/>
    <lineage>
        <taxon>Eukaryota</taxon>
        <taxon>Fungi</taxon>
        <taxon>Dikarya</taxon>
        <taxon>Ascomycota</taxon>
        <taxon>Pezizomycotina</taxon>
        <taxon>Sordariomycetes</taxon>
        <taxon>Sordariomycetidae</taxon>
        <taxon>Sordariales</taxon>
        <taxon>Podosporaceae</taxon>
        <taxon>Podospora</taxon>
    </lineage>
</organism>
<proteinExistence type="predicted"/>
<sequence>MSSPMCPAFSRLQPALFATTRRKQGRRQITLLLLPQCICVTCNEKARFLHTISSTTGGEFFWSLILNLQFHSSPEATCLSSSPHVFDRFRIMWIPRPRHSGLGNRPLGVDRKTALVSNDKLTGQSAVAYHLIRKGGSFKNKAGCYSQKHSHFRDSLLFAFYIMSRSHKPGPRDWEVIFCLPWQKSNHPLLPFYVPRHILLPQRTQQDAP</sequence>
<protein>
    <submittedName>
        <fullName evidence="1">Uncharacterized protein</fullName>
    </submittedName>
</protein>
<name>A0AAN7H2A6_9PEZI</name>
<dbReference type="EMBL" id="MU865289">
    <property type="protein sequence ID" value="KAK4232126.1"/>
    <property type="molecule type" value="Genomic_DNA"/>
</dbReference>
<gene>
    <name evidence="1" type="ORF">QBC38DRAFT_146185</name>
</gene>
<dbReference type="AlphaFoldDB" id="A0AAN7H2A6"/>
<comment type="caution">
    <text evidence="1">The sequence shown here is derived from an EMBL/GenBank/DDBJ whole genome shotgun (WGS) entry which is preliminary data.</text>
</comment>
<reference evidence="1" key="2">
    <citation type="submission" date="2023-05" db="EMBL/GenBank/DDBJ databases">
        <authorList>
            <consortium name="Lawrence Berkeley National Laboratory"/>
            <person name="Steindorff A."/>
            <person name="Hensen N."/>
            <person name="Bonometti L."/>
            <person name="Westerberg I."/>
            <person name="Brannstrom I.O."/>
            <person name="Guillou S."/>
            <person name="Cros-Aarteil S."/>
            <person name="Calhoun S."/>
            <person name="Haridas S."/>
            <person name="Kuo A."/>
            <person name="Mondo S."/>
            <person name="Pangilinan J."/>
            <person name="Riley R."/>
            <person name="Labutti K."/>
            <person name="Andreopoulos B."/>
            <person name="Lipzen A."/>
            <person name="Chen C."/>
            <person name="Yanf M."/>
            <person name="Daum C."/>
            <person name="Ng V."/>
            <person name="Clum A."/>
            <person name="Ohm R."/>
            <person name="Martin F."/>
            <person name="Silar P."/>
            <person name="Natvig D."/>
            <person name="Lalanne C."/>
            <person name="Gautier V."/>
            <person name="Ament-Velasquez S.L."/>
            <person name="Kruys A."/>
            <person name="Hutchinson M.I."/>
            <person name="Powell A.J."/>
            <person name="Barry K."/>
            <person name="Miller A.N."/>
            <person name="Grigoriev I.V."/>
            <person name="Debuchy R."/>
            <person name="Gladieux P."/>
            <person name="Thoren M.H."/>
            <person name="Johannesson H."/>
        </authorList>
    </citation>
    <scope>NUCLEOTIDE SEQUENCE</scope>
    <source>
        <strain evidence="1">CBS 990.96</strain>
    </source>
</reference>
<reference evidence="1" key="1">
    <citation type="journal article" date="2023" name="Mol. Phylogenet. Evol.">
        <title>Genome-scale phylogeny and comparative genomics of the fungal order Sordariales.</title>
        <authorList>
            <person name="Hensen N."/>
            <person name="Bonometti L."/>
            <person name="Westerberg I."/>
            <person name="Brannstrom I.O."/>
            <person name="Guillou S."/>
            <person name="Cros-Aarteil S."/>
            <person name="Calhoun S."/>
            <person name="Haridas S."/>
            <person name="Kuo A."/>
            <person name="Mondo S."/>
            <person name="Pangilinan J."/>
            <person name="Riley R."/>
            <person name="LaButti K."/>
            <person name="Andreopoulos B."/>
            <person name="Lipzen A."/>
            <person name="Chen C."/>
            <person name="Yan M."/>
            <person name="Daum C."/>
            <person name="Ng V."/>
            <person name="Clum A."/>
            <person name="Steindorff A."/>
            <person name="Ohm R.A."/>
            <person name="Martin F."/>
            <person name="Silar P."/>
            <person name="Natvig D.O."/>
            <person name="Lalanne C."/>
            <person name="Gautier V."/>
            <person name="Ament-Velasquez S.L."/>
            <person name="Kruys A."/>
            <person name="Hutchinson M.I."/>
            <person name="Powell A.J."/>
            <person name="Barry K."/>
            <person name="Miller A.N."/>
            <person name="Grigoriev I.V."/>
            <person name="Debuchy R."/>
            <person name="Gladieux P."/>
            <person name="Hiltunen Thoren M."/>
            <person name="Johannesson H."/>
        </authorList>
    </citation>
    <scope>NUCLEOTIDE SEQUENCE</scope>
    <source>
        <strain evidence="1">CBS 990.96</strain>
    </source>
</reference>
<dbReference type="Proteomes" id="UP001301958">
    <property type="component" value="Unassembled WGS sequence"/>
</dbReference>
<accession>A0AAN7H2A6</accession>